<feature type="region of interest" description="Disordered" evidence="7">
    <location>
        <begin position="130"/>
        <end position="150"/>
    </location>
</feature>
<evidence type="ECO:0000256" key="5">
    <source>
        <dbReference type="ARBA" id="ARBA00023004"/>
    </source>
</evidence>
<keyword evidence="1" id="KW-0813">Transport</keyword>
<dbReference type="PROSITE" id="PS51007">
    <property type="entry name" value="CYTC"/>
    <property type="match status" value="1"/>
</dbReference>
<dbReference type="Gene3D" id="1.10.760.10">
    <property type="entry name" value="Cytochrome c-like domain"/>
    <property type="match status" value="1"/>
</dbReference>
<gene>
    <name evidence="11" type="ORF">ACFQ21_16835</name>
</gene>
<keyword evidence="8" id="KW-1133">Transmembrane helix</keyword>
<evidence type="ECO:0000313" key="11">
    <source>
        <dbReference type="EMBL" id="MFD1000995.1"/>
    </source>
</evidence>
<dbReference type="RefSeq" id="WP_377580448.1">
    <property type="nucleotide sequence ID" value="NZ_JBHTKA010000007.1"/>
</dbReference>
<feature type="domain" description="Cytochrome c" evidence="10">
    <location>
        <begin position="36"/>
        <end position="129"/>
    </location>
</feature>
<evidence type="ECO:0000313" key="12">
    <source>
        <dbReference type="Proteomes" id="UP001597112"/>
    </source>
</evidence>
<proteinExistence type="predicted"/>
<dbReference type="Pfam" id="PF02085">
    <property type="entry name" value="Cytochrom_CIII"/>
    <property type="match status" value="1"/>
</dbReference>
<feature type="transmembrane region" description="Helical" evidence="8">
    <location>
        <begin position="157"/>
        <end position="180"/>
    </location>
</feature>
<evidence type="ECO:0000256" key="4">
    <source>
        <dbReference type="ARBA" id="ARBA00022982"/>
    </source>
</evidence>
<evidence type="ECO:0000256" key="7">
    <source>
        <dbReference type="SAM" id="MobiDB-lite"/>
    </source>
</evidence>
<accession>A0ABW3K6B6</accession>
<dbReference type="InterPro" id="IPR036280">
    <property type="entry name" value="Multihaem_cyt_sf"/>
</dbReference>
<feature type="transmembrane region" description="Helical" evidence="8">
    <location>
        <begin position="215"/>
        <end position="236"/>
    </location>
</feature>
<dbReference type="InterPro" id="IPR020942">
    <property type="entry name" value="Cyt_c_III_dom"/>
</dbReference>
<dbReference type="PANTHER" id="PTHR39425:SF1">
    <property type="entry name" value="CYTOCHROME C7-LIKE DOMAIN-CONTAINING PROTEIN"/>
    <property type="match status" value="1"/>
</dbReference>
<feature type="chain" id="PRO_5046243481" evidence="9">
    <location>
        <begin position="29"/>
        <end position="415"/>
    </location>
</feature>
<dbReference type="SUPFAM" id="SSF48695">
    <property type="entry name" value="Multiheme cytochromes"/>
    <property type="match status" value="1"/>
</dbReference>
<dbReference type="SUPFAM" id="SSF46626">
    <property type="entry name" value="Cytochrome c"/>
    <property type="match status" value="1"/>
</dbReference>
<evidence type="ECO:0000256" key="2">
    <source>
        <dbReference type="ARBA" id="ARBA00022617"/>
    </source>
</evidence>
<evidence type="ECO:0000256" key="1">
    <source>
        <dbReference type="ARBA" id="ARBA00022448"/>
    </source>
</evidence>
<dbReference type="Pfam" id="PF00034">
    <property type="entry name" value="Cytochrom_C"/>
    <property type="match status" value="1"/>
</dbReference>
<organism evidence="11 12">
    <name type="scientific">Ohtaekwangia kribbensis</name>
    <dbReference type="NCBI Taxonomy" id="688913"/>
    <lineage>
        <taxon>Bacteria</taxon>
        <taxon>Pseudomonadati</taxon>
        <taxon>Bacteroidota</taxon>
        <taxon>Cytophagia</taxon>
        <taxon>Cytophagales</taxon>
        <taxon>Fulvivirgaceae</taxon>
        <taxon>Ohtaekwangia</taxon>
    </lineage>
</organism>
<dbReference type="Gene3D" id="3.90.10.10">
    <property type="entry name" value="Cytochrome C3"/>
    <property type="match status" value="2"/>
</dbReference>
<keyword evidence="8" id="KW-0812">Transmembrane</keyword>
<evidence type="ECO:0000256" key="8">
    <source>
        <dbReference type="SAM" id="Phobius"/>
    </source>
</evidence>
<evidence type="ECO:0000256" key="3">
    <source>
        <dbReference type="ARBA" id="ARBA00022723"/>
    </source>
</evidence>
<keyword evidence="12" id="KW-1185">Reference proteome</keyword>
<dbReference type="EMBL" id="JBHTKA010000007">
    <property type="protein sequence ID" value="MFD1000995.1"/>
    <property type="molecule type" value="Genomic_DNA"/>
</dbReference>
<evidence type="ECO:0000259" key="10">
    <source>
        <dbReference type="PROSITE" id="PS51007"/>
    </source>
</evidence>
<dbReference type="CDD" id="cd08168">
    <property type="entry name" value="Cytochrom_C3"/>
    <property type="match status" value="1"/>
</dbReference>
<keyword evidence="8" id="KW-0472">Membrane</keyword>
<keyword evidence="2 6" id="KW-0349">Heme</keyword>
<evidence type="ECO:0000256" key="9">
    <source>
        <dbReference type="SAM" id="SignalP"/>
    </source>
</evidence>
<keyword evidence="3 6" id="KW-0479">Metal-binding</keyword>
<reference evidence="12" key="1">
    <citation type="journal article" date="2019" name="Int. J. Syst. Evol. Microbiol.">
        <title>The Global Catalogue of Microorganisms (GCM) 10K type strain sequencing project: providing services to taxonomists for standard genome sequencing and annotation.</title>
        <authorList>
            <consortium name="The Broad Institute Genomics Platform"/>
            <consortium name="The Broad Institute Genome Sequencing Center for Infectious Disease"/>
            <person name="Wu L."/>
            <person name="Ma J."/>
        </authorList>
    </citation>
    <scope>NUCLEOTIDE SEQUENCE [LARGE SCALE GENOMIC DNA]</scope>
    <source>
        <strain evidence="12">CCUG 58938</strain>
    </source>
</reference>
<keyword evidence="4" id="KW-0249">Electron transport</keyword>
<name>A0ABW3K6B6_9BACT</name>
<dbReference type="InterPro" id="IPR009056">
    <property type="entry name" value="Cyt_c-like_dom"/>
</dbReference>
<dbReference type="InterPro" id="IPR036909">
    <property type="entry name" value="Cyt_c-like_dom_sf"/>
</dbReference>
<keyword evidence="5 6" id="KW-0408">Iron</keyword>
<dbReference type="PANTHER" id="PTHR39425">
    <property type="entry name" value="LIPOPROTEIN CYTOCHROME C"/>
    <property type="match status" value="1"/>
</dbReference>
<keyword evidence="9" id="KW-0732">Signal</keyword>
<dbReference type="Proteomes" id="UP001597112">
    <property type="component" value="Unassembled WGS sequence"/>
</dbReference>
<evidence type="ECO:0000256" key="6">
    <source>
        <dbReference type="PROSITE-ProRule" id="PRU00433"/>
    </source>
</evidence>
<comment type="caution">
    <text evidence="11">The sequence shown here is derived from an EMBL/GenBank/DDBJ whole genome shotgun (WGS) entry which is preliminary data.</text>
</comment>
<protein>
    <submittedName>
        <fullName evidence="11">C-type cytochrome</fullName>
    </submittedName>
</protein>
<sequence>MIKHFTSSACKFFTLVLVFALISFTNYAQEISKDPAAISAGQALFNANCKACHRVHQKLVGPALAGVYDRTPSIDWIKSFVKNSSAVIASGEPYAVKLYNDYNKTQMTAFSAFKDEEIMNILAYVKAETDKGPEPTTNAGPTPPTGTTPQDGLPSSYLNVILIGMVVILILLLVVLGFLVSALKRFLDQKTLSEEEADVVNPTVTTGSIFKSRGFVFVVVFVTAALGFKAVINGLYSVGVQQGYAPKQPIAFSHKIHAGQYEIDCKYCHVGVMKGKSATIPSVNICMNCHNQIKSGTLTGDTEIGKIVKAYETSKPIEWVRIHNLPDLAYFNHSQHVNVAGVECQTCHGPIETMDVVRQHSLLTMGWCIDCHRKTDVNTKGNAYYDNLVEIHNQSKKTPMKVEDIGGLECSKCHY</sequence>
<feature type="signal peptide" evidence="9">
    <location>
        <begin position="1"/>
        <end position="28"/>
    </location>
</feature>